<dbReference type="GO" id="GO:0005385">
    <property type="term" value="F:zinc ion transmembrane transporter activity"/>
    <property type="evidence" value="ECO:0007669"/>
    <property type="project" value="TreeGrafter"/>
</dbReference>
<dbReference type="InterPro" id="IPR036163">
    <property type="entry name" value="HMA_dom_sf"/>
</dbReference>
<comment type="subcellular location">
    <subcellularLocation>
        <location evidence="1">Membrane</location>
        <topology evidence="1">Multi-pass membrane protein</topology>
    </subcellularLocation>
</comment>
<dbReference type="GO" id="GO:0005886">
    <property type="term" value="C:plasma membrane"/>
    <property type="evidence" value="ECO:0007669"/>
    <property type="project" value="TreeGrafter"/>
</dbReference>
<protein>
    <submittedName>
        <fullName evidence="8">Cation efflux family protein</fullName>
    </submittedName>
</protein>
<evidence type="ECO:0000256" key="5">
    <source>
        <dbReference type="ARBA" id="ARBA00023136"/>
    </source>
</evidence>
<keyword evidence="5 6" id="KW-0472">Membrane</keyword>
<evidence type="ECO:0000313" key="8">
    <source>
        <dbReference type="EMBL" id="SMF80402.1"/>
    </source>
</evidence>
<sequence>MDLFRTKFGIPKMDCPSEEQIIRMALEECTQLEQMVFDLGNRTLMVIHRGDPQIILDRLLPLKFGATILDSVSVESENIELTSENAKESKVLKQLLLLNLIMFFVELGSGYFSRSAGLIADGLDMLADASVYGLSLMAVGKAKTSKQHVARLSGYLQFIMAAGLLVEVVRRFLYGSEPIGSIISSVAIVALCVNILCLFLLMNHRKGEVHMRASWIFSANDVLANIGVIVAGSLVSWTGSNYPDLIMGSIISAIVMRGAVQILNLSKRRN</sequence>
<dbReference type="PANTHER" id="PTHR11562">
    <property type="entry name" value="CATION EFFLUX PROTEIN/ ZINC TRANSPORTER"/>
    <property type="match status" value="1"/>
</dbReference>
<evidence type="ECO:0000256" key="3">
    <source>
        <dbReference type="ARBA" id="ARBA00022906"/>
    </source>
</evidence>
<keyword evidence="3" id="KW-0406">Ion transport</keyword>
<dbReference type="SUPFAM" id="SSF55008">
    <property type="entry name" value="HMA, heavy metal-associated domain"/>
    <property type="match status" value="1"/>
</dbReference>
<dbReference type="AlphaFoldDB" id="A0A1Y6CVK7"/>
<keyword evidence="3" id="KW-0864">Zinc transport</keyword>
<feature type="domain" description="Cation efflux protein transmembrane" evidence="7">
    <location>
        <begin position="96"/>
        <end position="263"/>
    </location>
</feature>
<dbReference type="PANTHER" id="PTHR11562:SF17">
    <property type="entry name" value="RE54080P-RELATED"/>
    <property type="match status" value="1"/>
</dbReference>
<dbReference type="Gene3D" id="1.20.1510.10">
    <property type="entry name" value="Cation efflux protein transmembrane domain"/>
    <property type="match status" value="1"/>
</dbReference>
<name>A0A1Y6CVK7_9BACT</name>
<evidence type="ECO:0000256" key="6">
    <source>
        <dbReference type="SAM" id="Phobius"/>
    </source>
</evidence>
<keyword evidence="3" id="KW-0813">Transport</keyword>
<dbReference type="SUPFAM" id="SSF161111">
    <property type="entry name" value="Cation efflux protein transmembrane domain-like"/>
    <property type="match status" value="1"/>
</dbReference>
<feature type="transmembrane region" description="Helical" evidence="6">
    <location>
        <begin position="179"/>
        <end position="201"/>
    </location>
</feature>
<evidence type="ECO:0000313" key="9">
    <source>
        <dbReference type="Proteomes" id="UP000192907"/>
    </source>
</evidence>
<feature type="transmembrane region" description="Helical" evidence="6">
    <location>
        <begin position="152"/>
        <end position="173"/>
    </location>
</feature>
<keyword evidence="9" id="KW-1185">Reference proteome</keyword>
<dbReference type="InterPro" id="IPR027469">
    <property type="entry name" value="Cation_efflux_TMD_sf"/>
</dbReference>
<organism evidence="8 9">
    <name type="scientific">Pseudobacteriovorax antillogorgiicola</name>
    <dbReference type="NCBI Taxonomy" id="1513793"/>
    <lineage>
        <taxon>Bacteria</taxon>
        <taxon>Pseudomonadati</taxon>
        <taxon>Bdellovibrionota</taxon>
        <taxon>Oligoflexia</taxon>
        <taxon>Oligoflexales</taxon>
        <taxon>Pseudobacteriovoracaceae</taxon>
        <taxon>Pseudobacteriovorax</taxon>
    </lineage>
</organism>
<dbReference type="Pfam" id="PF01545">
    <property type="entry name" value="Cation_efflux"/>
    <property type="match status" value="1"/>
</dbReference>
<dbReference type="OrthoDB" id="9799649at2"/>
<dbReference type="STRING" id="1513793.SAMN06296036_1358"/>
<dbReference type="Proteomes" id="UP000192907">
    <property type="component" value="Unassembled WGS sequence"/>
</dbReference>
<feature type="transmembrane region" description="Helical" evidence="6">
    <location>
        <begin position="245"/>
        <end position="265"/>
    </location>
</feature>
<keyword evidence="4 6" id="KW-1133">Transmembrane helix</keyword>
<keyword evidence="2 6" id="KW-0812">Transmembrane</keyword>
<evidence type="ECO:0000256" key="4">
    <source>
        <dbReference type="ARBA" id="ARBA00022989"/>
    </source>
</evidence>
<dbReference type="EMBL" id="FWZT01000035">
    <property type="protein sequence ID" value="SMF80402.1"/>
    <property type="molecule type" value="Genomic_DNA"/>
</dbReference>
<accession>A0A1Y6CVK7</accession>
<evidence type="ECO:0000256" key="2">
    <source>
        <dbReference type="ARBA" id="ARBA00022692"/>
    </source>
</evidence>
<dbReference type="InterPro" id="IPR058533">
    <property type="entry name" value="Cation_efflux_TM"/>
</dbReference>
<dbReference type="GO" id="GO:0046872">
    <property type="term" value="F:metal ion binding"/>
    <property type="evidence" value="ECO:0007669"/>
    <property type="project" value="InterPro"/>
</dbReference>
<feature type="transmembrane region" description="Helical" evidence="6">
    <location>
        <begin position="118"/>
        <end position="140"/>
    </location>
</feature>
<proteinExistence type="predicted"/>
<gene>
    <name evidence="8" type="ORF">SAMN06296036_1358</name>
</gene>
<evidence type="ECO:0000256" key="1">
    <source>
        <dbReference type="ARBA" id="ARBA00004141"/>
    </source>
</evidence>
<reference evidence="9" key="1">
    <citation type="submission" date="2017-04" db="EMBL/GenBank/DDBJ databases">
        <authorList>
            <person name="Varghese N."/>
            <person name="Submissions S."/>
        </authorList>
    </citation>
    <scope>NUCLEOTIDE SEQUENCE [LARGE SCALE GENOMIC DNA]</scope>
    <source>
        <strain evidence="9">RKEM611</strain>
    </source>
</reference>
<keyword evidence="3" id="KW-0862">Zinc</keyword>
<feature type="transmembrane region" description="Helical" evidence="6">
    <location>
        <begin position="95"/>
        <end position="112"/>
    </location>
</feature>
<dbReference type="InterPro" id="IPR050681">
    <property type="entry name" value="CDF/SLC30A"/>
</dbReference>
<feature type="transmembrane region" description="Helical" evidence="6">
    <location>
        <begin position="222"/>
        <end position="239"/>
    </location>
</feature>
<evidence type="ECO:0000259" key="7">
    <source>
        <dbReference type="Pfam" id="PF01545"/>
    </source>
</evidence>